<proteinExistence type="predicted"/>
<organism evidence="1 2">
    <name type="scientific">Paraburkholderia unamae</name>
    <dbReference type="NCBI Taxonomy" id="219649"/>
    <lineage>
        <taxon>Bacteria</taxon>
        <taxon>Pseudomonadati</taxon>
        <taxon>Pseudomonadota</taxon>
        <taxon>Betaproteobacteria</taxon>
        <taxon>Burkholderiales</taxon>
        <taxon>Burkholderiaceae</taxon>
        <taxon>Paraburkholderia</taxon>
    </lineage>
</organism>
<reference evidence="1 2" key="1">
    <citation type="submission" date="2018-05" db="EMBL/GenBank/DDBJ databases">
        <title>Genomic Encyclopedia of Type Strains, Phase IV (KMG-V): Genome sequencing to study the core and pangenomes of soil and plant-associated prokaryotes.</title>
        <authorList>
            <person name="Whitman W."/>
        </authorList>
    </citation>
    <scope>NUCLEOTIDE SEQUENCE [LARGE SCALE GENOMIC DNA]</scope>
    <source>
        <strain evidence="1 2">SCZa-39</strain>
    </source>
</reference>
<dbReference type="InterPro" id="IPR029069">
    <property type="entry name" value="HotDog_dom_sf"/>
</dbReference>
<name>A0ABX5KP17_9BURK</name>
<dbReference type="SUPFAM" id="SSF54637">
    <property type="entry name" value="Thioesterase/thiol ester dehydrase-isomerase"/>
    <property type="match status" value="1"/>
</dbReference>
<evidence type="ECO:0008006" key="3">
    <source>
        <dbReference type="Google" id="ProtNLM"/>
    </source>
</evidence>
<evidence type="ECO:0000313" key="1">
    <source>
        <dbReference type="EMBL" id="PVX81127.1"/>
    </source>
</evidence>
<dbReference type="Proteomes" id="UP000245712">
    <property type="component" value="Unassembled WGS sequence"/>
</dbReference>
<protein>
    <recommendedName>
        <fullName evidence="3">Acyl dehydratase</fullName>
    </recommendedName>
</protein>
<dbReference type="Gene3D" id="3.10.129.10">
    <property type="entry name" value="Hotdog Thioesterase"/>
    <property type="match status" value="1"/>
</dbReference>
<gene>
    <name evidence="1" type="ORF">C7402_11129</name>
</gene>
<keyword evidence="2" id="KW-1185">Reference proteome</keyword>
<evidence type="ECO:0000313" key="2">
    <source>
        <dbReference type="Proteomes" id="UP000245712"/>
    </source>
</evidence>
<comment type="caution">
    <text evidence="1">The sequence shown here is derived from an EMBL/GenBank/DDBJ whole genome shotgun (WGS) entry which is preliminary data.</text>
</comment>
<sequence>MSAIVTYDTFEPGKTMGEAVLLLDDSHARSWQKIFGDTASSGANDAAEAAGLLVAMMMRAYLAVVTPRPPGNVHARQRFSLHALPRRGEAVRTVIRCDGKEIKRERRYVELLAQGTGDDGRVLYEGRLSLIWAA</sequence>
<dbReference type="RefSeq" id="WP_116612208.1">
    <property type="nucleotide sequence ID" value="NZ_QEOB01000011.1"/>
</dbReference>
<dbReference type="EMBL" id="QEOB01000011">
    <property type="protein sequence ID" value="PVX81127.1"/>
    <property type="molecule type" value="Genomic_DNA"/>
</dbReference>
<accession>A0ABX5KP17</accession>